<comment type="cofactor">
    <cofactor evidence="1">
        <name>Zn(2+)</name>
        <dbReference type="ChEBI" id="CHEBI:29105"/>
    </cofactor>
</comment>
<dbReference type="PANTHER" id="PTHR43808">
    <property type="entry name" value="ACETYLORNITHINE DEACETYLASE"/>
    <property type="match status" value="1"/>
</dbReference>
<keyword evidence="7" id="KW-0378">Hydrolase</keyword>
<dbReference type="GO" id="GO:0006526">
    <property type="term" value="P:L-arginine biosynthetic process"/>
    <property type="evidence" value="ECO:0007669"/>
    <property type="project" value="UniProtKB-KW"/>
</dbReference>
<evidence type="ECO:0000256" key="4">
    <source>
        <dbReference type="ARBA" id="ARBA00022571"/>
    </source>
</evidence>
<evidence type="ECO:0000256" key="8">
    <source>
        <dbReference type="ARBA" id="ARBA00022833"/>
    </source>
</evidence>
<dbReference type="NCBIfam" id="NF005710">
    <property type="entry name" value="PRK07522.1"/>
    <property type="match status" value="1"/>
</dbReference>
<keyword evidence="9" id="KW-0170">Cobalt</keyword>
<evidence type="ECO:0000313" key="11">
    <source>
        <dbReference type="EMBL" id="GGK06638.1"/>
    </source>
</evidence>
<dbReference type="Gene3D" id="3.40.630.10">
    <property type="entry name" value="Zn peptidases"/>
    <property type="match status" value="1"/>
</dbReference>
<dbReference type="PROSITE" id="PS00759">
    <property type="entry name" value="ARGE_DAPE_CPG2_2"/>
    <property type="match status" value="1"/>
</dbReference>
<dbReference type="InterPro" id="IPR010169">
    <property type="entry name" value="AcOrn-deacetyl"/>
</dbReference>
<evidence type="ECO:0000313" key="12">
    <source>
        <dbReference type="Proteomes" id="UP000635983"/>
    </source>
</evidence>
<dbReference type="PANTHER" id="PTHR43808:SF31">
    <property type="entry name" value="N-ACETYL-L-CITRULLINE DEACETYLASE"/>
    <property type="match status" value="1"/>
</dbReference>
<dbReference type="InterPro" id="IPR002933">
    <property type="entry name" value="Peptidase_M20"/>
</dbReference>
<evidence type="ECO:0000259" key="10">
    <source>
        <dbReference type="Pfam" id="PF07687"/>
    </source>
</evidence>
<dbReference type="InterPro" id="IPR036264">
    <property type="entry name" value="Bact_exopeptidase_dim_dom"/>
</dbReference>
<evidence type="ECO:0000256" key="1">
    <source>
        <dbReference type="ARBA" id="ARBA00001947"/>
    </source>
</evidence>
<gene>
    <name evidence="11" type="ORF">GCM10009304_36000</name>
</gene>
<dbReference type="Pfam" id="PF07687">
    <property type="entry name" value="M20_dimer"/>
    <property type="match status" value="1"/>
</dbReference>
<accession>A0A917Q281</accession>
<dbReference type="GO" id="GO:0008777">
    <property type="term" value="F:acetylornithine deacetylase activity"/>
    <property type="evidence" value="ECO:0007669"/>
    <property type="project" value="TreeGrafter"/>
</dbReference>
<protein>
    <submittedName>
        <fullName evidence="11">Acetylornithine deacetylase</fullName>
    </submittedName>
</protein>
<evidence type="ECO:0000256" key="3">
    <source>
        <dbReference type="ARBA" id="ARBA00022490"/>
    </source>
</evidence>
<dbReference type="InterPro" id="IPR050072">
    <property type="entry name" value="Peptidase_M20A"/>
</dbReference>
<dbReference type="InterPro" id="IPR011650">
    <property type="entry name" value="Peptidase_M20_dimer"/>
</dbReference>
<evidence type="ECO:0000256" key="7">
    <source>
        <dbReference type="ARBA" id="ARBA00022801"/>
    </source>
</evidence>
<keyword evidence="8" id="KW-0862">Zinc</keyword>
<evidence type="ECO:0000256" key="6">
    <source>
        <dbReference type="ARBA" id="ARBA00022723"/>
    </source>
</evidence>
<dbReference type="AlphaFoldDB" id="A0A917Q281"/>
<dbReference type="Proteomes" id="UP000635983">
    <property type="component" value="Unassembled WGS sequence"/>
</dbReference>
<reference evidence="11" key="1">
    <citation type="journal article" date="2014" name="Int. J. Syst. Evol. Microbiol.">
        <title>Complete genome sequence of Corynebacterium casei LMG S-19264T (=DSM 44701T), isolated from a smear-ripened cheese.</title>
        <authorList>
            <consortium name="US DOE Joint Genome Institute (JGI-PGF)"/>
            <person name="Walter F."/>
            <person name="Albersmeier A."/>
            <person name="Kalinowski J."/>
            <person name="Ruckert C."/>
        </authorList>
    </citation>
    <scope>NUCLEOTIDE SEQUENCE</scope>
    <source>
        <strain evidence="11">JCM 30078</strain>
    </source>
</reference>
<dbReference type="Gene3D" id="3.30.70.360">
    <property type="match status" value="1"/>
</dbReference>
<keyword evidence="12" id="KW-1185">Reference proteome</keyword>
<keyword evidence="4" id="KW-0055">Arginine biosynthesis</keyword>
<dbReference type="SUPFAM" id="SSF53187">
    <property type="entry name" value="Zn-dependent exopeptidases"/>
    <property type="match status" value="1"/>
</dbReference>
<evidence type="ECO:0000256" key="2">
    <source>
        <dbReference type="ARBA" id="ARBA00005691"/>
    </source>
</evidence>
<dbReference type="GO" id="GO:0046872">
    <property type="term" value="F:metal ion binding"/>
    <property type="evidence" value="ECO:0007669"/>
    <property type="project" value="UniProtKB-KW"/>
</dbReference>
<reference evidence="11" key="2">
    <citation type="submission" date="2020-09" db="EMBL/GenBank/DDBJ databases">
        <authorList>
            <person name="Sun Q."/>
            <person name="Ohkuma M."/>
        </authorList>
    </citation>
    <scope>NUCLEOTIDE SEQUENCE</scope>
    <source>
        <strain evidence="11">JCM 30078</strain>
    </source>
</reference>
<dbReference type="NCBIfam" id="TIGR01892">
    <property type="entry name" value="AcOrn-deacetyl"/>
    <property type="match status" value="1"/>
</dbReference>
<proteinExistence type="inferred from homology"/>
<keyword evidence="3" id="KW-0963">Cytoplasm</keyword>
<feature type="domain" description="Peptidase M20 dimerisation" evidence="10">
    <location>
        <begin position="170"/>
        <end position="279"/>
    </location>
</feature>
<evidence type="ECO:0000256" key="5">
    <source>
        <dbReference type="ARBA" id="ARBA00022605"/>
    </source>
</evidence>
<dbReference type="Pfam" id="PF01546">
    <property type="entry name" value="Peptidase_M20"/>
    <property type="match status" value="1"/>
</dbReference>
<comment type="caution">
    <text evidence="11">The sequence shown here is derived from an EMBL/GenBank/DDBJ whole genome shotgun (WGS) entry which is preliminary data.</text>
</comment>
<comment type="similarity">
    <text evidence="2">Belongs to the peptidase M20A family. ArgE subfamily.</text>
</comment>
<dbReference type="InterPro" id="IPR001261">
    <property type="entry name" value="ArgE/DapE_CS"/>
</dbReference>
<evidence type="ECO:0000256" key="9">
    <source>
        <dbReference type="ARBA" id="ARBA00023285"/>
    </source>
</evidence>
<keyword evidence="5" id="KW-0028">Amino-acid biosynthesis</keyword>
<dbReference type="EMBL" id="BMPO01000009">
    <property type="protein sequence ID" value="GGK06638.1"/>
    <property type="molecule type" value="Genomic_DNA"/>
</dbReference>
<organism evidence="11 12">
    <name type="scientific">Pseudomonas matsuisoli</name>
    <dbReference type="NCBI Taxonomy" id="1515666"/>
    <lineage>
        <taxon>Bacteria</taxon>
        <taxon>Pseudomonadati</taxon>
        <taxon>Pseudomonadota</taxon>
        <taxon>Gammaproteobacteria</taxon>
        <taxon>Pseudomonadales</taxon>
        <taxon>Pseudomonadaceae</taxon>
        <taxon>Pseudomonas</taxon>
    </lineage>
</organism>
<name>A0A917Q281_9PSED</name>
<keyword evidence="6" id="KW-0479">Metal-binding</keyword>
<sequence>MDSKALLAALIGFDTTSRESNLQLIEFVRDYLENLQVPSELVYNDERTKANLFATIGPTDRPGIVLSGHTDVVPVDGQAWSFPPFVLSEADGKLYGRGTADMKGYIACVLAAVPGLLAEPLQVPVHIALSYDEEVGCLGVRGLLAVLEQRLHKPLLCIIGEPTQLQPVLGHKGKLGMRCDVQGAACHSAYAPLGVNAIEYAADLIGELKRIGTTLRAAHLCDARFDPPFTTVQTGVISGGKALNIVPADCRFDFEIRALPAQDPAEVAAQLMRYAQQHVLPKMREVDASSDIRFSELSAYPGLATDSGSQAAELIARICGSDAFTTVAFGTEGGLFDAIGISTVVCGPGSMDQGHKPDEFISIAQLHACDAMLGRLTELLRRESPVPSGNSQSERPASA</sequence>
<dbReference type="SUPFAM" id="SSF55031">
    <property type="entry name" value="Bacterial exopeptidase dimerisation domain"/>
    <property type="match status" value="1"/>
</dbReference>
<dbReference type="CDD" id="cd03894">
    <property type="entry name" value="M20_ArgE"/>
    <property type="match status" value="1"/>
</dbReference>